<dbReference type="eggNOG" id="ENOG502TJPV">
    <property type="taxonomic scope" value="Eukaryota"/>
</dbReference>
<organism evidence="4">
    <name type="scientific">Caenorhabditis brenneri</name>
    <name type="common">Nematode worm</name>
    <dbReference type="NCBI Taxonomy" id="135651"/>
    <lineage>
        <taxon>Eukaryota</taxon>
        <taxon>Metazoa</taxon>
        <taxon>Ecdysozoa</taxon>
        <taxon>Nematoda</taxon>
        <taxon>Chromadorea</taxon>
        <taxon>Rhabditida</taxon>
        <taxon>Rhabditina</taxon>
        <taxon>Rhabditomorpha</taxon>
        <taxon>Rhabditoidea</taxon>
        <taxon>Rhabditidae</taxon>
        <taxon>Peloderinae</taxon>
        <taxon>Caenorhabditis</taxon>
    </lineage>
</organism>
<feature type="signal peptide" evidence="1">
    <location>
        <begin position="1"/>
        <end position="17"/>
    </location>
</feature>
<protein>
    <recommendedName>
        <fullName evidence="2">T20D4.11-like domain-containing protein</fullName>
    </recommendedName>
</protein>
<keyword evidence="4" id="KW-1185">Reference proteome</keyword>
<feature type="domain" description="T20D4.11-like" evidence="2">
    <location>
        <begin position="173"/>
        <end position="306"/>
    </location>
</feature>
<accession>G0MA12</accession>
<dbReference type="OMA" id="CVENWDP"/>
<dbReference type="InterPro" id="IPR002542">
    <property type="entry name" value="T20D4.11-like_dom"/>
</dbReference>
<dbReference type="HOGENOM" id="CLU_078890_0_0_1"/>
<evidence type="ECO:0000259" key="2">
    <source>
        <dbReference type="Pfam" id="PF01579"/>
    </source>
</evidence>
<dbReference type="OrthoDB" id="5835962at2759"/>
<evidence type="ECO:0000313" key="4">
    <source>
        <dbReference type="Proteomes" id="UP000008068"/>
    </source>
</evidence>
<proteinExistence type="predicted"/>
<dbReference type="AlphaFoldDB" id="G0MA12"/>
<evidence type="ECO:0000256" key="1">
    <source>
        <dbReference type="SAM" id="SignalP"/>
    </source>
</evidence>
<sequence>MRKLYLFCVFLIGSVLSASIQRCAEASEECMESFRDIRPNILNLNLSTPTAKEHYQKSCKLFQKCTPSLKCNAIPQLISLVDNVYTICETSLYQYKPMSLEDCDKRMFARNSKCIQEYNPYPDKVESPVENARIQKKFCDEFFGKDGCLEQEMSEACGVGVFNGVKPNILSQNLTADGGLDKLLTACEQFKNCTPSLKCEAIPELVQTINDVNSFCEASLFRHSSTFESCDDKLNERNSTCINEWDPFPAEVEDPIVNRQLQKKFCDEFFGKDNCLEKEMSEACGVDVWNGFKKNQLALNKIAGYCIFD</sequence>
<keyword evidence="1" id="KW-0732">Signal</keyword>
<feature type="chain" id="PRO_5003402929" description="T20D4.11-like domain-containing protein" evidence="1">
    <location>
        <begin position="18"/>
        <end position="309"/>
    </location>
</feature>
<dbReference type="Pfam" id="PF01579">
    <property type="entry name" value="DUF19"/>
    <property type="match status" value="2"/>
</dbReference>
<dbReference type="PANTHER" id="PTHR21453:SF30">
    <property type="entry name" value="DUF19 DOMAIN-CONTAINING PROTEIN"/>
    <property type="match status" value="1"/>
</dbReference>
<dbReference type="InParanoid" id="G0MA12"/>
<evidence type="ECO:0000313" key="3">
    <source>
        <dbReference type="EMBL" id="EGT30962.1"/>
    </source>
</evidence>
<dbReference type="PANTHER" id="PTHR21453">
    <property type="entry name" value="DUF19 DOMAIN-CONTAINING PROTEIN-RELATED-RELATED"/>
    <property type="match status" value="1"/>
</dbReference>
<dbReference type="EMBL" id="GL379787">
    <property type="protein sequence ID" value="EGT30962.1"/>
    <property type="molecule type" value="Genomic_DNA"/>
</dbReference>
<reference evidence="4" key="1">
    <citation type="submission" date="2011-07" db="EMBL/GenBank/DDBJ databases">
        <authorList>
            <consortium name="Caenorhabditis brenneri Sequencing and Analysis Consortium"/>
            <person name="Wilson R.K."/>
        </authorList>
    </citation>
    <scope>NUCLEOTIDE SEQUENCE [LARGE SCALE GENOMIC DNA]</scope>
    <source>
        <strain evidence="4">PB2801</strain>
    </source>
</reference>
<feature type="domain" description="T20D4.11-like" evidence="2">
    <location>
        <begin position="27"/>
        <end position="170"/>
    </location>
</feature>
<name>G0MA12_CAEBE</name>
<gene>
    <name evidence="3" type="ORF">CAEBREN_20832</name>
</gene>
<dbReference type="Proteomes" id="UP000008068">
    <property type="component" value="Unassembled WGS sequence"/>
</dbReference>